<proteinExistence type="predicted"/>
<reference evidence="2" key="1">
    <citation type="journal article" date="2022" name="Plant J.">
        <title>Strategies of tolerance reflected in two North American maple genomes.</title>
        <authorList>
            <person name="McEvoy S.L."/>
            <person name="Sezen U.U."/>
            <person name="Trouern-Trend A."/>
            <person name="McMahon S.M."/>
            <person name="Schaberg P.G."/>
            <person name="Yang J."/>
            <person name="Wegrzyn J.L."/>
            <person name="Swenson N.G."/>
        </authorList>
    </citation>
    <scope>NUCLEOTIDE SEQUENCE</scope>
    <source>
        <strain evidence="2">NS2018</strain>
    </source>
</reference>
<dbReference type="AlphaFoldDB" id="A0AA39S0T0"/>
<dbReference type="PANTHER" id="PTHR33622:SF10">
    <property type="entry name" value="MARKER FOR OXIDATIVE STRESS RESPONSE PROTEIN"/>
    <property type="match status" value="1"/>
</dbReference>
<gene>
    <name evidence="2" type="ORF">LWI29_034730</name>
</gene>
<feature type="region of interest" description="Disordered" evidence="1">
    <location>
        <begin position="222"/>
        <end position="246"/>
    </location>
</feature>
<evidence type="ECO:0000256" key="1">
    <source>
        <dbReference type="SAM" id="MobiDB-lite"/>
    </source>
</evidence>
<dbReference type="PANTHER" id="PTHR33622">
    <property type="entry name" value="OS03G0724500 PROTEIN"/>
    <property type="match status" value="1"/>
</dbReference>
<dbReference type="EMBL" id="JAUESC010000384">
    <property type="protein sequence ID" value="KAK0583220.1"/>
    <property type="molecule type" value="Genomic_DNA"/>
</dbReference>
<evidence type="ECO:0000313" key="2">
    <source>
        <dbReference type="EMBL" id="KAK0583220.1"/>
    </source>
</evidence>
<reference evidence="2" key="2">
    <citation type="submission" date="2023-06" db="EMBL/GenBank/DDBJ databases">
        <authorList>
            <person name="Swenson N.G."/>
            <person name="Wegrzyn J.L."/>
            <person name="Mcevoy S.L."/>
        </authorList>
    </citation>
    <scope>NUCLEOTIDE SEQUENCE</scope>
    <source>
        <strain evidence="2">NS2018</strain>
        <tissue evidence="2">Leaf</tissue>
    </source>
</reference>
<dbReference type="Proteomes" id="UP001168877">
    <property type="component" value="Unassembled WGS sequence"/>
</dbReference>
<comment type="caution">
    <text evidence="2">The sequence shown here is derived from an EMBL/GenBank/DDBJ whole genome shotgun (WGS) entry which is preliminary data.</text>
</comment>
<organism evidence="2 3">
    <name type="scientific">Acer saccharum</name>
    <name type="common">Sugar maple</name>
    <dbReference type="NCBI Taxonomy" id="4024"/>
    <lineage>
        <taxon>Eukaryota</taxon>
        <taxon>Viridiplantae</taxon>
        <taxon>Streptophyta</taxon>
        <taxon>Embryophyta</taxon>
        <taxon>Tracheophyta</taxon>
        <taxon>Spermatophyta</taxon>
        <taxon>Magnoliopsida</taxon>
        <taxon>eudicotyledons</taxon>
        <taxon>Gunneridae</taxon>
        <taxon>Pentapetalae</taxon>
        <taxon>rosids</taxon>
        <taxon>malvids</taxon>
        <taxon>Sapindales</taxon>
        <taxon>Sapindaceae</taxon>
        <taxon>Hippocastanoideae</taxon>
        <taxon>Acereae</taxon>
        <taxon>Acer</taxon>
    </lineage>
</organism>
<accession>A0AA39S0T0</accession>
<protein>
    <submittedName>
        <fullName evidence="2">Uncharacterized protein</fullName>
    </submittedName>
</protein>
<sequence length="310" mass="34604">MVPDLDTGHLGFGLRHLLKILVGVVTTDSPSAATVANDSSAITVTVFLFFACSFLFTSHSNSSDLNNLVSNSERYGSVRRSVLVLKSDPPKPRLDQIRKQADDHQVLGMINLCREACFSSADIDNIIFDILSLKRTCNIVSFDFIPRSCNIDAHAIARSNPHATPTQKELSDTVLDRNSQGLLSFNQQRRQRKLKTDQILVASQFLLPLCVIKDILRMETQTSQQEKQPSSVPPTPAMTSCRKKKSEDATFLEDVKEHIDEFINASMDEHKTCFKKTIQKMFGMSKVVAERNANTKEVESSLPLRTTVSD</sequence>
<keyword evidence="3" id="KW-1185">Reference proteome</keyword>
<evidence type="ECO:0000313" key="3">
    <source>
        <dbReference type="Proteomes" id="UP001168877"/>
    </source>
</evidence>
<name>A0AA39S0T0_ACESA</name>